<feature type="chain" id="PRO_5016087604" description="DUF3131 domain-containing protein" evidence="1">
    <location>
        <begin position="27"/>
        <end position="465"/>
    </location>
</feature>
<dbReference type="Proteomes" id="UP000249467">
    <property type="component" value="Unassembled WGS sequence"/>
</dbReference>
<comment type="caution">
    <text evidence="2">The sequence shown here is derived from an EMBL/GenBank/DDBJ whole genome shotgun (WGS) entry which is preliminary data.</text>
</comment>
<name>A0A2W4Y4G9_9CYAN</name>
<evidence type="ECO:0000313" key="2">
    <source>
        <dbReference type="EMBL" id="PZO42361.1"/>
    </source>
</evidence>
<feature type="signal peptide" evidence="1">
    <location>
        <begin position="1"/>
        <end position="26"/>
    </location>
</feature>
<accession>A0A2W4Y4G9</accession>
<proteinExistence type="predicted"/>
<evidence type="ECO:0000256" key="1">
    <source>
        <dbReference type="SAM" id="SignalP"/>
    </source>
</evidence>
<evidence type="ECO:0000313" key="3">
    <source>
        <dbReference type="Proteomes" id="UP000249467"/>
    </source>
</evidence>
<protein>
    <recommendedName>
        <fullName evidence="4">DUF3131 domain-containing protein</fullName>
    </recommendedName>
</protein>
<dbReference type="AlphaFoldDB" id="A0A2W4Y4G9"/>
<evidence type="ECO:0008006" key="4">
    <source>
        <dbReference type="Google" id="ProtNLM"/>
    </source>
</evidence>
<dbReference type="EMBL" id="QBML01000007">
    <property type="protein sequence ID" value="PZO42361.1"/>
    <property type="molecule type" value="Genomic_DNA"/>
</dbReference>
<sequence length="465" mass="51983">MYQLMSSALAAIAFFVASTSPQPAKAQTPPIRSYQPKATETARSAQIQEQIQKADPSRFDLKKYPVTDSNATHWQDSLWAIGVLAPEKDYAVQALVNVVQMTTATNLTNSQLGIIDTAMQVGMELYTLKPEVYGKLKQNFLRTVDYSSDPQWVAIALSALAKSTDPAYSLNRAQIEKLTLKVQQRFPKWSQDLHLQTTIQTIQSDRLQSPQKSDKLTAIPKLADLLKWQVSPQQAHMYVLCRPNRDVLCLAVLKDRNGKFVKQGKQLWSTPLLLQSLRNLDWYFTNGRTPQGIYRMEGVSLQPDDEAFHAYGQFSLVNLFVPFEDGVNAFLPNQKGKFTGSLQAYQALLPPTWRSYQPIQQSYWAGNAGRSLFRIHGSGAAIDFFRNKDKVVNAKNFEWTATLGCLSAIETYDNRGSLLKADMPKILDALNTVGNGKVEGYLIVVDVPSASKEPITVTEIAKLVN</sequence>
<reference evidence="2 3" key="1">
    <citation type="submission" date="2018-04" db="EMBL/GenBank/DDBJ databases">
        <authorList>
            <person name="Go L.Y."/>
            <person name="Mitchell J.A."/>
        </authorList>
    </citation>
    <scope>NUCLEOTIDE SEQUENCE [LARGE SCALE GENOMIC DNA]</scope>
    <source>
        <strain evidence="2">ULC066bin1</strain>
    </source>
</reference>
<reference evidence="2 3" key="2">
    <citation type="submission" date="2018-06" db="EMBL/GenBank/DDBJ databases">
        <title>Metagenomic assembly of (sub)arctic Cyanobacteria and their associated microbiome from non-axenic cultures.</title>
        <authorList>
            <person name="Baurain D."/>
        </authorList>
    </citation>
    <scope>NUCLEOTIDE SEQUENCE [LARGE SCALE GENOMIC DNA]</scope>
    <source>
        <strain evidence="2">ULC066bin1</strain>
    </source>
</reference>
<keyword evidence="1" id="KW-0732">Signal</keyword>
<organism evidence="2 3">
    <name type="scientific">Pseudanabaena frigida</name>
    <dbReference type="NCBI Taxonomy" id="945775"/>
    <lineage>
        <taxon>Bacteria</taxon>
        <taxon>Bacillati</taxon>
        <taxon>Cyanobacteriota</taxon>
        <taxon>Cyanophyceae</taxon>
        <taxon>Pseudanabaenales</taxon>
        <taxon>Pseudanabaenaceae</taxon>
        <taxon>Pseudanabaena</taxon>
    </lineage>
</organism>
<gene>
    <name evidence="2" type="ORF">DCF19_07135</name>
</gene>